<dbReference type="PANTHER" id="PTHR46708">
    <property type="entry name" value="TENASCIN"/>
    <property type="match status" value="1"/>
</dbReference>
<keyword evidence="2" id="KW-0732">Signal</keyword>
<dbReference type="InterPro" id="IPR036116">
    <property type="entry name" value="FN3_sf"/>
</dbReference>
<proteinExistence type="predicted"/>
<sequence>MRKIFTLLFSVLLLTCSSDSSDNSPDPENCNIATALSTSNIGNTSAELNWTSNESNASFEIQYGISGFNLGNGQIATSNTTSLTLSNLTEATNYQFYVRVICSSNNLSNWSNAANFSTTEGVVVTDCQMPGPPIIEIQVTEASAELSWSIIGNDINLWEVEYGLAGFSLGTGTTITSTIPFYTLNSLTPQTQYEFYVKSICSSTNESQYLGPIPFTTLANCAIPTNLFLNQVTHCSVAFDFNPNGETAYEIEYGESGFALGTGMTMGTSSNINTITDLNPATTYEFYVRANCGSEGFSDYSDALVITTNTLGFTGSYLLEQLTPIGANGPYLSNGASLTITAPSENERSFFSQIFPLLCPDALSSITFNLNCNETTSVNNFDSLCTCGGTYEIGPGSNSGFFTASNDTTFELTFTADLNNSCGPPEQFSYRFTKQ</sequence>
<dbReference type="EMBL" id="CP116221">
    <property type="protein sequence ID" value="WCO01430.1"/>
    <property type="molecule type" value="Genomic_DNA"/>
</dbReference>
<dbReference type="Gene3D" id="2.60.40.10">
    <property type="entry name" value="Immunoglobulins"/>
    <property type="match status" value="3"/>
</dbReference>
<feature type="domain" description="Fibronectin type-III" evidence="3">
    <location>
        <begin position="129"/>
        <end position="220"/>
    </location>
</feature>
<accession>A0ABY7RXJ2</accession>
<protein>
    <submittedName>
        <fullName evidence="4">Fibronectin type III domain-containing protein</fullName>
    </submittedName>
</protein>
<dbReference type="SMART" id="SM00060">
    <property type="entry name" value="FN3"/>
    <property type="match status" value="3"/>
</dbReference>
<dbReference type="SUPFAM" id="SSF49265">
    <property type="entry name" value="Fibronectin type III"/>
    <property type="match status" value="2"/>
</dbReference>
<evidence type="ECO:0000313" key="4">
    <source>
        <dbReference type="EMBL" id="WCO01430.1"/>
    </source>
</evidence>
<keyword evidence="5" id="KW-1185">Reference proteome</keyword>
<dbReference type="InterPro" id="IPR050991">
    <property type="entry name" value="ECM_Regulatory_Proteins"/>
</dbReference>
<dbReference type="CDD" id="cd00063">
    <property type="entry name" value="FN3"/>
    <property type="match status" value="3"/>
</dbReference>
<feature type="signal peptide" evidence="2">
    <location>
        <begin position="1"/>
        <end position="21"/>
    </location>
</feature>
<dbReference type="Pfam" id="PF00041">
    <property type="entry name" value="fn3"/>
    <property type="match status" value="2"/>
</dbReference>
<dbReference type="PANTHER" id="PTHR46708:SF11">
    <property type="entry name" value="RECEPTOR-TYPE TYROSINE-PROTEIN PHOSPHATASE ETA-LIKE"/>
    <property type="match status" value="1"/>
</dbReference>
<name>A0ABY7RXJ2_9FLAO</name>
<dbReference type="RefSeq" id="WP_249993289.1">
    <property type="nucleotide sequence ID" value="NZ_CP116221.1"/>
</dbReference>
<evidence type="ECO:0000313" key="5">
    <source>
        <dbReference type="Proteomes" id="UP001202717"/>
    </source>
</evidence>
<evidence type="ECO:0000259" key="3">
    <source>
        <dbReference type="PROSITE" id="PS50853"/>
    </source>
</evidence>
<dbReference type="InterPro" id="IPR013783">
    <property type="entry name" value="Ig-like_fold"/>
</dbReference>
<evidence type="ECO:0000256" key="1">
    <source>
        <dbReference type="ARBA" id="ARBA00022737"/>
    </source>
</evidence>
<reference evidence="4 5" key="1">
    <citation type="submission" date="2023-01" db="EMBL/GenBank/DDBJ databases">
        <title>Psychroserpens ponticola sp. nov., isolated from seawater.</title>
        <authorList>
            <person name="Kristyanto S."/>
            <person name="Jung J."/>
            <person name="Kim J.M."/>
            <person name="Jeon C.O."/>
        </authorList>
    </citation>
    <scope>NUCLEOTIDE SEQUENCE [LARGE SCALE GENOMIC DNA]</scope>
    <source>
        <strain evidence="4 5">MSW6</strain>
    </source>
</reference>
<keyword evidence="1" id="KW-0677">Repeat</keyword>
<dbReference type="InterPro" id="IPR003961">
    <property type="entry name" value="FN3_dom"/>
</dbReference>
<organism evidence="4 5">
    <name type="scientific">Psychroserpens ponticola</name>
    <dbReference type="NCBI Taxonomy" id="2932268"/>
    <lineage>
        <taxon>Bacteria</taxon>
        <taxon>Pseudomonadati</taxon>
        <taxon>Bacteroidota</taxon>
        <taxon>Flavobacteriia</taxon>
        <taxon>Flavobacteriales</taxon>
        <taxon>Flavobacteriaceae</taxon>
        <taxon>Psychroserpens</taxon>
    </lineage>
</organism>
<evidence type="ECO:0000256" key="2">
    <source>
        <dbReference type="SAM" id="SignalP"/>
    </source>
</evidence>
<feature type="domain" description="Fibronectin type-III" evidence="3">
    <location>
        <begin position="223"/>
        <end position="311"/>
    </location>
</feature>
<dbReference type="Proteomes" id="UP001202717">
    <property type="component" value="Chromosome"/>
</dbReference>
<feature type="chain" id="PRO_5046801427" evidence="2">
    <location>
        <begin position="22"/>
        <end position="435"/>
    </location>
</feature>
<feature type="domain" description="Fibronectin type-III" evidence="3">
    <location>
        <begin position="32"/>
        <end position="121"/>
    </location>
</feature>
<dbReference type="PROSITE" id="PS50853">
    <property type="entry name" value="FN3"/>
    <property type="match status" value="3"/>
</dbReference>
<gene>
    <name evidence="4" type="ORF">MUN68_015365</name>
</gene>